<dbReference type="GO" id="GO:0045259">
    <property type="term" value="C:proton-transporting ATP synthase complex"/>
    <property type="evidence" value="ECO:0000318"/>
    <property type="project" value="GO_Central"/>
</dbReference>
<dbReference type="VEuPathDB" id="TriTrypDB:LmjF.05.0490"/>
<dbReference type="VEuPathDB" id="TriTrypDB:LMJFC_050010900"/>
<dbReference type="RefSeq" id="XP_001687526.1">
    <property type="nucleotide sequence ID" value="XM_001687474.1"/>
</dbReference>
<dbReference type="VEuPathDB" id="TriTrypDB:LMJSD75_050010000"/>
<dbReference type="PANTHER" id="PTHR40736">
    <property type="match status" value="1"/>
</dbReference>
<proteinExistence type="predicted"/>
<evidence type="ECO:0000313" key="2">
    <source>
        <dbReference type="Proteomes" id="UP000000542"/>
    </source>
</evidence>
<dbReference type="GeneID" id="5648911"/>
<dbReference type="HOGENOM" id="CLU_1075423_0_0_1"/>
<dbReference type="InParanoid" id="Q4QJF3"/>
<dbReference type="eggNOG" id="ENOG502S3RE">
    <property type="taxonomic scope" value="Eukaryota"/>
</dbReference>
<protein>
    <submittedName>
        <fullName evidence="1">Uncharacterized protein</fullName>
    </submittedName>
</protein>
<name>Q4QJF3_LEIMA</name>
<sequence length="259" mass="29075">MPPAPAPPFSSVSQCLSALLPPTAFSLLPLTHTHTHTHTHRTCTHIIFSEPHIVFYCVCPFTRCHRRRPLPSPLSLSLPQHTTLSTAINKHEAEVVLDWSMSRLARALAKPFTVPVAMCTRHVAAMDEPLKRHIDAYAARGEDITIAVWREYVDGQRALLPYRWTKFRSEVAYLTSGQMAITDLTFADLLVFIRFLTKCLFIFIVAVMVGRRSVFPSLEPTSPFVEEIVKNWQPNRLHGVAGAEYMACDQAAAAGYGHR</sequence>
<reference evidence="1 2" key="2">
    <citation type="journal article" date="2011" name="Genome Res.">
        <title>Chromosome and gene copy number variation allow major structural change between species and strains of Leishmania.</title>
        <authorList>
            <person name="Rogers M.B."/>
            <person name="Hilley J.D."/>
            <person name="Dickens N.J."/>
            <person name="Wilkes J."/>
            <person name="Bates P.A."/>
            <person name="Depledge D.P."/>
            <person name="Harris D."/>
            <person name="Her Y."/>
            <person name="Herzyk P."/>
            <person name="Imamura H."/>
            <person name="Otto T.D."/>
            <person name="Sanders M."/>
            <person name="Seeger K."/>
            <person name="Dujardin J.C."/>
            <person name="Berriman M."/>
            <person name="Smith D.F."/>
            <person name="Hertz-Fowler C."/>
            <person name="Mottram J.C."/>
        </authorList>
    </citation>
    <scope>NUCLEOTIDE SEQUENCE [LARGE SCALE GENOMIC DNA]</scope>
    <source>
        <strain evidence="2">MHOM/IL/81/Friedlin</strain>
    </source>
</reference>
<evidence type="ECO:0000313" key="1">
    <source>
        <dbReference type="EMBL" id="CAJ01969.1"/>
    </source>
</evidence>
<dbReference type="AlphaFoldDB" id="Q4QJF3"/>
<accession>Q4QJF3</accession>
<keyword evidence="2" id="KW-1185">Reference proteome</keyword>
<gene>
    <name evidence="1" type="ORF">LMJF_05_0490</name>
</gene>
<dbReference type="PANTHER" id="PTHR40736:SF3">
    <property type="match status" value="1"/>
</dbReference>
<dbReference type="EMBL" id="FR796401">
    <property type="protein sequence ID" value="CAJ01969.1"/>
    <property type="molecule type" value="Genomic_DNA"/>
</dbReference>
<dbReference type="Proteomes" id="UP000000542">
    <property type="component" value="Chromosome 5"/>
</dbReference>
<dbReference type="VEuPathDB" id="TriTrypDB:LMJLV39_050009800"/>
<reference evidence="1 2" key="1">
    <citation type="journal article" date="2005" name="Science">
        <title>The genome of the kinetoplastid parasite, Leishmania major.</title>
        <authorList>
            <person name="Ivens A.C."/>
            <person name="Peacock C.S."/>
            <person name="Worthey E.A."/>
            <person name="Murphy L."/>
            <person name="Aggarwal G."/>
            <person name="Berriman M."/>
            <person name="Sisk E."/>
            <person name="Rajandream M.A."/>
            <person name="Adlem E."/>
            <person name="Aert R."/>
            <person name="Anupama A."/>
            <person name="Apostolou Z."/>
            <person name="Attipoe P."/>
            <person name="Bason N."/>
            <person name="Bauser C."/>
            <person name="Beck A."/>
            <person name="Beverley S.M."/>
            <person name="Bianchettin G."/>
            <person name="Borzym K."/>
            <person name="Bothe G."/>
            <person name="Bruschi C.V."/>
            <person name="Collins M."/>
            <person name="Cadag E."/>
            <person name="Ciarloni L."/>
            <person name="Clayton C."/>
            <person name="Coulson R.M."/>
            <person name="Cronin A."/>
            <person name="Cruz A.K."/>
            <person name="Davies R.M."/>
            <person name="De Gaudenzi J."/>
            <person name="Dobson D.E."/>
            <person name="Duesterhoeft A."/>
            <person name="Fazelina G."/>
            <person name="Fosker N."/>
            <person name="Frasch A.C."/>
            <person name="Fraser A."/>
            <person name="Fuchs M."/>
            <person name="Gabel C."/>
            <person name="Goble A."/>
            <person name="Goffeau A."/>
            <person name="Harris D."/>
            <person name="Hertz-Fowler C."/>
            <person name="Hilbert H."/>
            <person name="Horn D."/>
            <person name="Huang Y."/>
            <person name="Klages S."/>
            <person name="Knights A."/>
            <person name="Kube M."/>
            <person name="Larke N."/>
            <person name="Litvin L."/>
            <person name="Lord A."/>
            <person name="Louie T."/>
            <person name="Marra M."/>
            <person name="Masuy D."/>
            <person name="Matthews K."/>
            <person name="Michaeli S."/>
            <person name="Mottram J.C."/>
            <person name="Muller-Auer S."/>
            <person name="Munden H."/>
            <person name="Nelson S."/>
            <person name="Norbertczak H."/>
            <person name="Oliver K."/>
            <person name="O'neil S."/>
            <person name="Pentony M."/>
            <person name="Pohl T.M."/>
            <person name="Price C."/>
            <person name="Purnelle B."/>
            <person name="Quail M.A."/>
            <person name="Rabbinowitsch E."/>
            <person name="Reinhardt R."/>
            <person name="Rieger M."/>
            <person name="Rinta J."/>
            <person name="Robben J."/>
            <person name="Robertson L."/>
            <person name="Ruiz J.C."/>
            <person name="Rutter S."/>
            <person name="Saunders D."/>
            <person name="Schafer M."/>
            <person name="Schein J."/>
            <person name="Schwartz D.C."/>
            <person name="Seeger K."/>
            <person name="Seyler A."/>
            <person name="Sharp S."/>
            <person name="Shin H."/>
            <person name="Sivam D."/>
            <person name="Squares R."/>
            <person name="Squares S."/>
            <person name="Tosato V."/>
            <person name="Vogt C."/>
            <person name="Volckaert G."/>
            <person name="Wambutt R."/>
            <person name="Warren T."/>
            <person name="Wedler H."/>
            <person name="Woodward J."/>
            <person name="Zhou S."/>
            <person name="Zimmermann W."/>
            <person name="Smith D.F."/>
            <person name="Blackwell J.M."/>
            <person name="Stuart K.D."/>
            <person name="Barrell B."/>
            <person name="Myler P.J."/>
        </authorList>
    </citation>
    <scope>NUCLEOTIDE SEQUENCE [LARGE SCALE GENOMIC DNA]</scope>
    <source>
        <strain evidence="2">MHOM/IL/81/Friedlin</strain>
    </source>
</reference>
<dbReference type="KEGG" id="lma:LMJF_05_0490"/>
<organism evidence="1 2">
    <name type="scientific">Leishmania major</name>
    <dbReference type="NCBI Taxonomy" id="5664"/>
    <lineage>
        <taxon>Eukaryota</taxon>
        <taxon>Discoba</taxon>
        <taxon>Euglenozoa</taxon>
        <taxon>Kinetoplastea</taxon>
        <taxon>Metakinetoplastina</taxon>
        <taxon>Trypanosomatida</taxon>
        <taxon>Trypanosomatidae</taxon>
        <taxon>Leishmaniinae</taxon>
        <taxon>Leishmania</taxon>
    </lineage>
</organism>
<dbReference type="OMA" id="HISCFTL"/>